<dbReference type="CDD" id="cd18809">
    <property type="entry name" value="SF1_C_RecD"/>
    <property type="match status" value="1"/>
</dbReference>
<feature type="compositionally biased region" description="Basic and acidic residues" evidence="2">
    <location>
        <begin position="1177"/>
        <end position="1186"/>
    </location>
</feature>
<dbReference type="Gene3D" id="3.40.50.300">
    <property type="entry name" value="P-loop containing nucleotide triphosphate hydrolases"/>
    <property type="match status" value="2"/>
</dbReference>
<sequence>MLTIGKMHGESVAYYESTVDACVAERGPDGYYSEDGRRPATAWVVSPSSRLEASVSAFLGVESGDVVAGKQVAKWFNSAQAPSGKSLGRRPGASGVPGFDLTFCAPKSVSLVWGFGDSSMKKIVDEAHAQAVSAALSYLSEHAGYTRKASEHDPNEMILARVSGLSGVKYEHKTSRAGDPHVHSHVLLSNRQLCPDGKSRTLDSKSVYHEARAAGMLYQSVLRSTLSKNLGVQWAEVSNGCAEIAGLDAPEVIEAYSTRMREINDWKHENGADFAGASRMGQAITRRVKDTDTPMEELHARWMAHSVGMKVYDTVASFAQNTASESAHREVTLPSPAAVINAVIEQRSTFTRADLVEKTAELMPVGIAPEAIVGHVEAIVDQIIAEELAWSVNPDMARSHSRTAREGSQRFTAEAVVEEVNDGIDLATARVNRGVDASSIRPIKDTLSVDQARAMRAVVASHYRASVVVAPAGAGKTSSLKAARQAWERAGKTVVGLAPTGKAADVMVREDVAHTSATIAKALVGTREMTPKQIALKLGWDASTVVVVDEAGMVATPDMATLLQVTAAADARIVFVGDPHQYSAVKARSGMLATLAYELPDSVELTEVFRQKHAGERLASQLLRNGDETDTARAAQWYADNNRLHAGSSTAMLMDALTSWAKDKDKGLESLLVASTREDVDLLNRLAQQVCGDTGAINPLGHQVRLSSGHQGFVGDVILTKRNNYDLLTDAGDIVRNGQRWIIQDVHEDGSMTARRMDDTHATAHLPVDYVKDHVQLGYASTGHAAQGATVDTCHVVAGLGQVDRAGVYVPLTRGRYENHLYLMDTRAGDPDTGHGSLLVEERRETPEYARDLLINAAKRDRADITPQQLWRDARADFELAKLSSNLVVDEDPYAGTHMAAIMAQRQSMRRARLEEFYQATREQRAAKKKKPARALTPEEIVEASLKDRPLADIPGWLLEQMVDAPHTVVETYQATEQTYHVLVDKAQQAEEAKQHLPGVVATLEELQAKKCQVEQGFTAARAELETERSKPGLVKLVRGGKLKEAQFQVDDLREQLVHTTREVETASAQLRDYQDMIATAPTPEQVGEQENKLAHYRRAVEALDNPAAVATEDQWRSHATWEVLRADRTRRDPQERPGMKEVLRAAGGDKDLSTMLNNPHPSTPTRLQPPVQRPSSPERDRGYGL</sequence>
<evidence type="ECO:0000313" key="5">
    <source>
        <dbReference type="Proteomes" id="UP000001409"/>
    </source>
</evidence>
<dbReference type="PANTHER" id="PTHR43788:SF8">
    <property type="entry name" value="DNA-BINDING PROTEIN SMUBP-2"/>
    <property type="match status" value="1"/>
</dbReference>
<dbReference type="Pfam" id="PF08751">
    <property type="entry name" value="TrwC"/>
    <property type="match status" value="1"/>
</dbReference>
<keyword evidence="1" id="KW-0175">Coiled coil</keyword>
<dbReference type="Pfam" id="PF13604">
    <property type="entry name" value="AAA_30"/>
    <property type="match status" value="1"/>
</dbReference>
<dbReference type="CDD" id="cd17933">
    <property type="entry name" value="DEXSc_RecD-like"/>
    <property type="match status" value="1"/>
</dbReference>
<evidence type="ECO:0000256" key="2">
    <source>
        <dbReference type="SAM" id="MobiDB-lite"/>
    </source>
</evidence>
<dbReference type="PANTHER" id="PTHR43788">
    <property type="entry name" value="DNA2/NAM7 HELICASE FAMILY MEMBER"/>
    <property type="match status" value="1"/>
</dbReference>
<keyword evidence="4" id="KW-0614">Plasmid</keyword>
<protein>
    <submittedName>
        <fullName evidence="4">Putative conjugal transfer protein traA</fullName>
    </submittedName>
</protein>
<evidence type="ECO:0000259" key="3">
    <source>
        <dbReference type="Pfam" id="PF08751"/>
    </source>
</evidence>
<dbReference type="RefSeq" id="WP_011069223.1">
    <property type="nucleotide sequence ID" value="NC_004320.1"/>
</dbReference>
<dbReference type="SUPFAM" id="SSF55464">
    <property type="entry name" value="Origin of replication-binding domain, RBD-like"/>
    <property type="match status" value="1"/>
</dbReference>
<dbReference type="InterPro" id="IPR014862">
    <property type="entry name" value="TrwC"/>
</dbReference>
<organism evidence="4 5">
    <name type="scientific">Corynebacterium efficiens (strain DSM 44549 / YS-314 / AJ 12310 / JCM 11189 / NBRC 100395)</name>
    <dbReference type="NCBI Taxonomy" id="196164"/>
    <lineage>
        <taxon>Bacteria</taxon>
        <taxon>Bacillati</taxon>
        <taxon>Actinomycetota</taxon>
        <taxon>Actinomycetes</taxon>
        <taxon>Mycobacteriales</taxon>
        <taxon>Corynebacteriaceae</taxon>
        <taxon>Corynebacterium</taxon>
    </lineage>
</organism>
<proteinExistence type="predicted"/>
<name>Q8FLG9_COREF</name>
<reference evidence="4 5" key="1">
    <citation type="submission" date="2002-05" db="EMBL/GenBank/DDBJ databases">
        <title>The entire sequence of plasmid maintained by Corynebacterium efficiens YS-314.</title>
        <authorList>
            <person name="Kawarabayasi Y."/>
            <person name="Yamazaki J."/>
            <person name="Hino Y."/>
            <person name="Kikuchi H."/>
        </authorList>
    </citation>
    <scope>NUCLEOTIDE SEQUENCE [LARGE SCALE GENOMIC DNA]</scope>
    <source>
        <strain evidence="5">DSM 44549 / YS-314 / AJ 12310 / JCM 11189 / NBRC 100395</strain>
        <plasmid evidence="5">Plasmid pCE3</plasmid>
    </source>
</reference>
<dbReference type="GO" id="GO:0043139">
    <property type="term" value="F:5'-3' DNA helicase activity"/>
    <property type="evidence" value="ECO:0007669"/>
    <property type="project" value="TreeGrafter"/>
</dbReference>
<dbReference type="HOGENOM" id="CLU_007996_0_0_11"/>
<feature type="compositionally biased region" description="Basic and acidic residues" evidence="2">
    <location>
        <begin position="1127"/>
        <end position="1153"/>
    </location>
</feature>
<evidence type="ECO:0000256" key="1">
    <source>
        <dbReference type="SAM" id="Coils"/>
    </source>
</evidence>
<feature type="compositionally biased region" description="Polar residues" evidence="2">
    <location>
        <begin position="1155"/>
        <end position="1167"/>
    </location>
</feature>
<keyword evidence="5" id="KW-1185">Reference proteome</keyword>
<feature type="coiled-coil region" evidence="1">
    <location>
        <begin position="1043"/>
        <end position="1070"/>
    </location>
</feature>
<dbReference type="Proteomes" id="UP000001409">
    <property type="component" value="Plasmid pCE3"/>
</dbReference>
<dbReference type="OrthoDB" id="4524286at2"/>
<dbReference type="Gene3D" id="2.30.30.940">
    <property type="match status" value="1"/>
</dbReference>
<evidence type="ECO:0000313" key="4">
    <source>
        <dbReference type="EMBL" id="BAC19788.1"/>
    </source>
</evidence>
<dbReference type="eggNOG" id="COG0507">
    <property type="taxonomic scope" value="Bacteria"/>
</dbReference>
<feature type="region of interest" description="Disordered" evidence="2">
    <location>
        <begin position="1127"/>
        <end position="1186"/>
    </location>
</feature>
<feature type="domain" description="TrwC relaxase" evidence="3">
    <location>
        <begin position="9"/>
        <end position="305"/>
    </location>
</feature>
<dbReference type="KEGG" id="cef:CE3P013"/>
<geneLocation type="plasmid" evidence="4 5">
    <name>pCE3</name>
</geneLocation>
<dbReference type="NCBIfam" id="NF041492">
    <property type="entry name" value="MobF"/>
    <property type="match status" value="1"/>
</dbReference>
<dbReference type="EMBL" id="AP005226">
    <property type="protein sequence ID" value="BAC19788.1"/>
    <property type="molecule type" value="Genomic_DNA"/>
</dbReference>
<dbReference type="InterPro" id="IPR050534">
    <property type="entry name" value="Coronavir_polyprotein_1ab"/>
</dbReference>
<dbReference type="SUPFAM" id="SSF52540">
    <property type="entry name" value="P-loop containing nucleoside triphosphate hydrolases"/>
    <property type="match status" value="2"/>
</dbReference>
<dbReference type="InterPro" id="IPR027417">
    <property type="entry name" value="P-loop_NTPase"/>
</dbReference>
<dbReference type="AlphaFoldDB" id="Q8FLG9"/>
<accession>Q8FLG9</accession>